<feature type="transmembrane region" description="Helical" evidence="1">
    <location>
        <begin position="348"/>
        <end position="370"/>
    </location>
</feature>
<dbReference type="InterPro" id="IPR020846">
    <property type="entry name" value="MFS_dom"/>
</dbReference>
<feature type="domain" description="Major facilitator superfamily (MFS) profile" evidence="2">
    <location>
        <begin position="8"/>
        <end position="398"/>
    </location>
</feature>
<protein>
    <recommendedName>
        <fullName evidence="2">Major facilitator superfamily (MFS) profile domain-containing protein</fullName>
    </recommendedName>
</protein>
<proteinExistence type="predicted"/>
<dbReference type="PANTHER" id="PTHR23526">
    <property type="entry name" value="INTEGRAL MEMBRANE TRANSPORT PROTEIN-RELATED"/>
    <property type="match status" value="1"/>
</dbReference>
<name>A0A2R6AVA9_9ARCH</name>
<dbReference type="Proteomes" id="UP000240322">
    <property type="component" value="Unassembled WGS sequence"/>
</dbReference>
<feature type="transmembrane region" description="Helical" evidence="1">
    <location>
        <begin position="133"/>
        <end position="155"/>
    </location>
</feature>
<feature type="transmembrane region" description="Helical" evidence="1">
    <location>
        <begin position="167"/>
        <end position="188"/>
    </location>
</feature>
<gene>
    <name evidence="3" type="ORF">B9Q03_07100</name>
</gene>
<dbReference type="GO" id="GO:0022857">
    <property type="term" value="F:transmembrane transporter activity"/>
    <property type="evidence" value="ECO:0007669"/>
    <property type="project" value="InterPro"/>
</dbReference>
<keyword evidence="1" id="KW-0812">Transmembrane</keyword>
<dbReference type="InterPro" id="IPR052528">
    <property type="entry name" value="Sugar_transport-like"/>
</dbReference>
<evidence type="ECO:0000313" key="3">
    <source>
        <dbReference type="EMBL" id="PSN90331.1"/>
    </source>
</evidence>
<feature type="transmembrane region" description="Helical" evidence="1">
    <location>
        <begin position="99"/>
        <end position="121"/>
    </location>
</feature>
<evidence type="ECO:0000256" key="1">
    <source>
        <dbReference type="SAM" id="Phobius"/>
    </source>
</evidence>
<evidence type="ECO:0000313" key="4">
    <source>
        <dbReference type="Proteomes" id="UP000240322"/>
    </source>
</evidence>
<dbReference type="InterPro" id="IPR036259">
    <property type="entry name" value="MFS_trans_sf"/>
</dbReference>
<evidence type="ECO:0000259" key="2">
    <source>
        <dbReference type="PROSITE" id="PS50850"/>
    </source>
</evidence>
<dbReference type="AlphaFoldDB" id="A0A2R6AVA9"/>
<feature type="transmembrane region" description="Helical" evidence="1">
    <location>
        <begin position="247"/>
        <end position="268"/>
    </location>
</feature>
<sequence length="426" mass="46037">MSSGIGRKLKYVYGRQVLYSLGNGMATPFVAPYMAKIGASSLQLGVYTSVNNLLANFVQVFWARIYSLTWRRLPFIVVGGIIASTLWVLIALSVNPYTIILIVGVQAAIGAMTVPAFSAYLGEIAPPTRRGSLSAAVNRAAAVGALFSTLFAGYLTLRTGSKPAQTVLLPFTIAAALGVAGSLIMLPAKENTRRSIKGKFRLINFEPLRSNRDFRAFTVANLSTVAARSMTWPLFTITQIDVLHASLWDMAIFSAAGSAATIVLQPFAGKLTDRVGRRSIFVLEAFGFTPIPLIYLFANNFAYLVFSNVLSGAIIAFVNVTTFSYVMDVSPPEQVADYFAINNALSGIAVSVVSLLGGIVGSIAISSYGLIGGLRLMYATAFAFRAATSTLYFRVRDVLKFPKTLKDEIRDEISSILKRFANHDTH</sequence>
<accession>A0A2R6AVA9</accession>
<keyword evidence="1" id="KW-1133">Transmembrane helix</keyword>
<dbReference type="EMBL" id="NEXE01000064">
    <property type="protein sequence ID" value="PSN90331.1"/>
    <property type="molecule type" value="Genomic_DNA"/>
</dbReference>
<dbReference type="PROSITE" id="PS50850">
    <property type="entry name" value="MFS"/>
    <property type="match status" value="1"/>
</dbReference>
<dbReference type="Gene3D" id="1.20.1250.20">
    <property type="entry name" value="MFS general substrate transporter like domains"/>
    <property type="match status" value="2"/>
</dbReference>
<comment type="caution">
    <text evidence="3">The sequence shown here is derived from an EMBL/GenBank/DDBJ whole genome shotgun (WGS) entry which is preliminary data.</text>
</comment>
<keyword evidence="1" id="KW-0472">Membrane</keyword>
<dbReference type="PANTHER" id="PTHR23526:SF2">
    <property type="entry name" value="MAJOR FACILITATOR SUPERFAMILY (MFS) PROFILE DOMAIN-CONTAINING PROTEIN"/>
    <property type="match status" value="1"/>
</dbReference>
<organism evidence="3 4">
    <name type="scientific">Candidatus Marsarchaeota G2 archaeon OSP_D</name>
    <dbReference type="NCBI Taxonomy" id="1978157"/>
    <lineage>
        <taxon>Archaea</taxon>
        <taxon>Candidatus Marsarchaeota</taxon>
        <taxon>Candidatus Marsarchaeota group 2</taxon>
    </lineage>
</organism>
<feature type="transmembrane region" description="Helical" evidence="1">
    <location>
        <begin position="304"/>
        <end position="327"/>
    </location>
</feature>
<feature type="transmembrane region" description="Helical" evidence="1">
    <location>
        <begin position="73"/>
        <end position="93"/>
    </location>
</feature>
<reference evidence="3 4" key="1">
    <citation type="submission" date="2017-04" db="EMBL/GenBank/DDBJ databases">
        <title>Novel microbial lineages endemic to geothermal iron-oxide mats fill important gaps in the evolutionary history of Archaea.</title>
        <authorList>
            <person name="Jay Z.J."/>
            <person name="Beam J.P."/>
            <person name="Dlakic M."/>
            <person name="Rusch D.B."/>
            <person name="Kozubal M.A."/>
            <person name="Inskeep W.P."/>
        </authorList>
    </citation>
    <scope>NUCLEOTIDE SEQUENCE [LARGE SCALE GENOMIC DNA]</scope>
    <source>
        <strain evidence="3">OSP_D</strain>
    </source>
</reference>
<dbReference type="SUPFAM" id="SSF103473">
    <property type="entry name" value="MFS general substrate transporter"/>
    <property type="match status" value="1"/>
</dbReference>
<dbReference type="InterPro" id="IPR011701">
    <property type="entry name" value="MFS"/>
</dbReference>
<dbReference type="Pfam" id="PF07690">
    <property type="entry name" value="MFS_1"/>
    <property type="match status" value="2"/>
</dbReference>
<feature type="transmembrane region" description="Helical" evidence="1">
    <location>
        <begin position="280"/>
        <end position="298"/>
    </location>
</feature>